<proteinExistence type="predicted"/>
<keyword evidence="2" id="KW-1185">Reference proteome</keyword>
<gene>
    <name evidence="1" type="ORF">LMG21510_03847</name>
</gene>
<dbReference type="EMBL" id="CAJZAH010000004">
    <property type="protein sequence ID" value="CAG9179632.1"/>
    <property type="molecule type" value="Genomic_DNA"/>
</dbReference>
<dbReference type="RefSeq" id="WP_224043448.1">
    <property type="nucleotide sequence ID" value="NZ_CAJZAH010000004.1"/>
</dbReference>
<evidence type="ECO:0000313" key="1">
    <source>
        <dbReference type="EMBL" id="CAG9179632.1"/>
    </source>
</evidence>
<sequence length="166" mass="17751">MTGRDDSTGSGIAAADRATLLVGERFDCAEAELLGLEAQLLNALRRQGDAVAPVRPLLEAALQRNLARASPALIAMTLSGLRQQHAAAAASELRRLRHAPPTDGAGPAAADPDARAEAVVLWREIHFLREVRADLSRRILRMEAGLARMPAPALTPTAPRHRQDPP</sequence>
<organism evidence="1 2">
    <name type="scientific">Cupriavidus respiraculi</name>
    <dbReference type="NCBI Taxonomy" id="195930"/>
    <lineage>
        <taxon>Bacteria</taxon>
        <taxon>Pseudomonadati</taxon>
        <taxon>Pseudomonadota</taxon>
        <taxon>Betaproteobacteria</taxon>
        <taxon>Burkholderiales</taxon>
        <taxon>Burkholderiaceae</taxon>
        <taxon>Cupriavidus</taxon>
    </lineage>
</organism>
<comment type="caution">
    <text evidence="1">The sequence shown here is derived from an EMBL/GenBank/DDBJ whole genome shotgun (WGS) entry which is preliminary data.</text>
</comment>
<accession>A0ABM8XHJ0</accession>
<reference evidence="1 2" key="1">
    <citation type="submission" date="2021-08" db="EMBL/GenBank/DDBJ databases">
        <authorList>
            <person name="Peeters C."/>
        </authorList>
    </citation>
    <scope>NUCLEOTIDE SEQUENCE [LARGE SCALE GENOMIC DNA]</scope>
    <source>
        <strain evidence="1 2">LMG 21510</strain>
    </source>
</reference>
<evidence type="ECO:0000313" key="2">
    <source>
        <dbReference type="Proteomes" id="UP000721236"/>
    </source>
</evidence>
<protein>
    <submittedName>
        <fullName evidence="1">Uncharacterized protein</fullName>
    </submittedName>
</protein>
<dbReference type="Proteomes" id="UP000721236">
    <property type="component" value="Unassembled WGS sequence"/>
</dbReference>
<name>A0ABM8XHJ0_9BURK</name>